<dbReference type="SUPFAM" id="SSF55347">
    <property type="entry name" value="Glyceraldehyde-3-phosphate dehydrogenase-like, C-terminal domain"/>
    <property type="match status" value="1"/>
</dbReference>
<evidence type="ECO:0000313" key="5">
    <source>
        <dbReference type="EMBL" id="HIX87020.1"/>
    </source>
</evidence>
<protein>
    <submittedName>
        <fullName evidence="5">Gfo/Idh/MocA family oxidoreductase</fullName>
    </submittedName>
</protein>
<comment type="caution">
    <text evidence="5">The sequence shown here is derived from an EMBL/GenBank/DDBJ whole genome shotgun (WGS) entry which is preliminary data.</text>
</comment>
<dbReference type="InterPro" id="IPR051317">
    <property type="entry name" value="Gfo/Idh/MocA_oxidoreduct"/>
</dbReference>
<dbReference type="EMBL" id="DXEN01000078">
    <property type="protein sequence ID" value="HIX87020.1"/>
    <property type="molecule type" value="Genomic_DNA"/>
</dbReference>
<reference evidence="5" key="1">
    <citation type="journal article" date="2021" name="PeerJ">
        <title>Extensive microbial diversity within the chicken gut microbiome revealed by metagenomics and culture.</title>
        <authorList>
            <person name="Gilroy R."/>
            <person name="Ravi A."/>
            <person name="Getino M."/>
            <person name="Pursley I."/>
            <person name="Horton D.L."/>
            <person name="Alikhan N.F."/>
            <person name="Baker D."/>
            <person name="Gharbi K."/>
            <person name="Hall N."/>
            <person name="Watson M."/>
            <person name="Adriaenssens E.M."/>
            <person name="Foster-Nyarko E."/>
            <person name="Jarju S."/>
            <person name="Secka A."/>
            <person name="Antonio M."/>
            <person name="Oren A."/>
            <person name="Chaudhuri R.R."/>
            <person name="La Ragione R."/>
            <person name="Hildebrand F."/>
            <person name="Pallen M.J."/>
        </authorList>
    </citation>
    <scope>NUCLEOTIDE SEQUENCE</scope>
    <source>
        <strain evidence="5">ChiHecec2B26-12326</strain>
    </source>
</reference>
<name>A0A9D1XTE3_9BACT</name>
<gene>
    <name evidence="5" type="ORF">H9848_10520</name>
</gene>
<evidence type="ECO:0000313" key="6">
    <source>
        <dbReference type="Proteomes" id="UP000823847"/>
    </source>
</evidence>
<dbReference type="Proteomes" id="UP000823847">
    <property type="component" value="Unassembled WGS sequence"/>
</dbReference>
<evidence type="ECO:0000259" key="3">
    <source>
        <dbReference type="Pfam" id="PF01408"/>
    </source>
</evidence>
<dbReference type="PANTHER" id="PTHR43708">
    <property type="entry name" value="CONSERVED EXPRESSED OXIDOREDUCTASE (EUROFUNG)"/>
    <property type="match status" value="1"/>
</dbReference>
<dbReference type="SUPFAM" id="SSF51735">
    <property type="entry name" value="NAD(P)-binding Rossmann-fold domains"/>
    <property type="match status" value="1"/>
</dbReference>
<sequence>MRVLIVGLGSIAKKHINALLQCHPEVEIYALRSSHQAKPYEQVQDWYTWEEALNFRYDFVIISSPTSLHKQVIERLKESGMPLFIEKPLFDSLQGKELIEELKVRKIPTYVACNLRFLEVIRSLQKLLKHVTVNEVNVYCGSYLPDWRPGTDYRQCYSAIPELGGGVHIDLIHEIDYVYWLFGQPKRVHKVFTNKSSLDIRACDYANYLLEYPAFNVNIILNYYRRDGKRMCEIVTSEDTYTANLLDNTLSRAKGEILEQYPQRIIDTYTVQMRFFLSMLETGNFNFNTVEDAYNVLKICLE</sequence>
<comment type="similarity">
    <text evidence="1">Belongs to the Gfo/Idh/MocA family.</text>
</comment>
<dbReference type="Pfam" id="PF01408">
    <property type="entry name" value="GFO_IDH_MocA"/>
    <property type="match status" value="1"/>
</dbReference>
<organism evidence="5 6">
    <name type="scientific">Candidatus Parabacteroides intestinigallinarum</name>
    <dbReference type="NCBI Taxonomy" id="2838722"/>
    <lineage>
        <taxon>Bacteria</taxon>
        <taxon>Pseudomonadati</taxon>
        <taxon>Bacteroidota</taxon>
        <taxon>Bacteroidia</taxon>
        <taxon>Bacteroidales</taxon>
        <taxon>Tannerellaceae</taxon>
        <taxon>Parabacteroides</taxon>
    </lineage>
</organism>
<proteinExistence type="inferred from homology"/>
<dbReference type="InterPro" id="IPR036291">
    <property type="entry name" value="NAD(P)-bd_dom_sf"/>
</dbReference>
<dbReference type="Pfam" id="PF22725">
    <property type="entry name" value="GFO_IDH_MocA_C3"/>
    <property type="match status" value="1"/>
</dbReference>
<feature type="domain" description="Gfo/Idh/MocA-like oxidoreductase N-terminal" evidence="3">
    <location>
        <begin position="1"/>
        <end position="103"/>
    </location>
</feature>
<dbReference type="Gene3D" id="3.30.360.10">
    <property type="entry name" value="Dihydrodipicolinate Reductase, domain 2"/>
    <property type="match status" value="1"/>
</dbReference>
<keyword evidence="2" id="KW-0560">Oxidoreductase</keyword>
<evidence type="ECO:0000259" key="4">
    <source>
        <dbReference type="Pfam" id="PF22725"/>
    </source>
</evidence>
<accession>A0A9D1XTE3</accession>
<dbReference type="PANTHER" id="PTHR43708:SF5">
    <property type="entry name" value="CONSERVED EXPRESSED OXIDOREDUCTASE (EUROFUNG)-RELATED"/>
    <property type="match status" value="1"/>
</dbReference>
<feature type="domain" description="GFO/IDH/MocA-like oxidoreductase" evidence="4">
    <location>
        <begin position="132"/>
        <end position="240"/>
    </location>
</feature>
<dbReference type="AlphaFoldDB" id="A0A9D1XTE3"/>
<dbReference type="InterPro" id="IPR055170">
    <property type="entry name" value="GFO_IDH_MocA-like_dom"/>
</dbReference>
<dbReference type="InterPro" id="IPR000683">
    <property type="entry name" value="Gfo/Idh/MocA-like_OxRdtase_N"/>
</dbReference>
<dbReference type="GO" id="GO:0016491">
    <property type="term" value="F:oxidoreductase activity"/>
    <property type="evidence" value="ECO:0007669"/>
    <property type="project" value="UniProtKB-KW"/>
</dbReference>
<dbReference type="Gene3D" id="3.40.50.720">
    <property type="entry name" value="NAD(P)-binding Rossmann-like Domain"/>
    <property type="match status" value="1"/>
</dbReference>
<evidence type="ECO:0000256" key="2">
    <source>
        <dbReference type="ARBA" id="ARBA00023002"/>
    </source>
</evidence>
<reference evidence="5" key="2">
    <citation type="submission" date="2021-04" db="EMBL/GenBank/DDBJ databases">
        <authorList>
            <person name="Gilroy R."/>
        </authorList>
    </citation>
    <scope>NUCLEOTIDE SEQUENCE</scope>
    <source>
        <strain evidence="5">ChiHecec2B26-12326</strain>
    </source>
</reference>
<dbReference type="GO" id="GO:0000166">
    <property type="term" value="F:nucleotide binding"/>
    <property type="evidence" value="ECO:0007669"/>
    <property type="project" value="InterPro"/>
</dbReference>
<evidence type="ECO:0000256" key="1">
    <source>
        <dbReference type="ARBA" id="ARBA00010928"/>
    </source>
</evidence>